<dbReference type="Proteomes" id="UP000076532">
    <property type="component" value="Unassembled WGS sequence"/>
</dbReference>
<keyword evidence="2" id="KW-1185">Reference proteome</keyword>
<reference evidence="1 2" key="1">
    <citation type="journal article" date="2016" name="Mol. Biol. Evol.">
        <title>Comparative Genomics of Early-Diverging Mushroom-Forming Fungi Provides Insights into the Origins of Lignocellulose Decay Capabilities.</title>
        <authorList>
            <person name="Nagy L.G."/>
            <person name="Riley R."/>
            <person name="Tritt A."/>
            <person name="Adam C."/>
            <person name="Daum C."/>
            <person name="Floudas D."/>
            <person name="Sun H."/>
            <person name="Yadav J.S."/>
            <person name="Pangilinan J."/>
            <person name="Larsson K.H."/>
            <person name="Matsuura K."/>
            <person name="Barry K."/>
            <person name="Labutti K."/>
            <person name="Kuo R."/>
            <person name="Ohm R.A."/>
            <person name="Bhattacharya S.S."/>
            <person name="Shirouzu T."/>
            <person name="Yoshinaga Y."/>
            <person name="Martin F.M."/>
            <person name="Grigoriev I.V."/>
            <person name="Hibbett D.S."/>
        </authorList>
    </citation>
    <scope>NUCLEOTIDE SEQUENCE [LARGE SCALE GENOMIC DNA]</scope>
    <source>
        <strain evidence="1 2">CBS 109695</strain>
    </source>
</reference>
<organism evidence="1 2">
    <name type="scientific">Athelia psychrophila</name>
    <dbReference type="NCBI Taxonomy" id="1759441"/>
    <lineage>
        <taxon>Eukaryota</taxon>
        <taxon>Fungi</taxon>
        <taxon>Dikarya</taxon>
        <taxon>Basidiomycota</taxon>
        <taxon>Agaricomycotina</taxon>
        <taxon>Agaricomycetes</taxon>
        <taxon>Agaricomycetidae</taxon>
        <taxon>Atheliales</taxon>
        <taxon>Atheliaceae</taxon>
        <taxon>Athelia</taxon>
    </lineage>
</organism>
<dbReference type="EMBL" id="KV417875">
    <property type="protein sequence ID" value="KZP04971.1"/>
    <property type="molecule type" value="Genomic_DNA"/>
</dbReference>
<sequence>MSEPYLEHSFEVIFYATRHGYTDIVDKTENIILEVPLALAFEKLTPPSYIAWTRYYAQWLDLSGRQLDNSGRDHLWFQSVMSQLDTPASLMKLDDIFRAAGTHSSGRYTATPCPTCQVYIESWRKKDMEAAIQRMGHLSSFL</sequence>
<evidence type="ECO:0000313" key="1">
    <source>
        <dbReference type="EMBL" id="KZP04971.1"/>
    </source>
</evidence>
<evidence type="ECO:0000313" key="2">
    <source>
        <dbReference type="Proteomes" id="UP000076532"/>
    </source>
</evidence>
<dbReference type="AlphaFoldDB" id="A0A167VFY6"/>
<gene>
    <name evidence="1" type="ORF">FIBSPDRAFT_878006</name>
</gene>
<name>A0A167VFY6_9AGAM</name>
<accession>A0A167VFY6</accession>
<protein>
    <submittedName>
        <fullName evidence="1">Uncharacterized protein</fullName>
    </submittedName>
</protein>
<dbReference type="OrthoDB" id="3184970at2759"/>
<proteinExistence type="predicted"/>